<evidence type="ECO:0000313" key="2">
    <source>
        <dbReference type="EMBL" id="OAE20445.1"/>
    </source>
</evidence>
<evidence type="ECO:0008006" key="4">
    <source>
        <dbReference type="Google" id="ProtNLM"/>
    </source>
</evidence>
<dbReference type="Proteomes" id="UP000077202">
    <property type="component" value="Unassembled WGS sequence"/>
</dbReference>
<dbReference type="PANTHER" id="PTHR46635:SF2">
    <property type="entry name" value="GLYCOSYL TRANSFERASE FAMILY 1 DOMAIN-CONTAINING PROTEIN"/>
    <property type="match status" value="1"/>
</dbReference>
<organism evidence="2 3">
    <name type="scientific">Marchantia polymorpha subsp. ruderalis</name>
    <dbReference type="NCBI Taxonomy" id="1480154"/>
    <lineage>
        <taxon>Eukaryota</taxon>
        <taxon>Viridiplantae</taxon>
        <taxon>Streptophyta</taxon>
        <taxon>Embryophyta</taxon>
        <taxon>Marchantiophyta</taxon>
        <taxon>Marchantiopsida</taxon>
        <taxon>Marchantiidae</taxon>
        <taxon>Marchantiales</taxon>
        <taxon>Marchantiaceae</taxon>
        <taxon>Marchantia</taxon>
    </lineage>
</organism>
<keyword evidence="1" id="KW-0812">Transmembrane</keyword>
<proteinExistence type="predicted"/>
<name>A0A176VKH0_MARPO</name>
<accession>A0A176VKH0</accession>
<dbReference type="Gene3D" id="3.40.50.2000">
    <property type="entry name" value="Glycogen Phosphorylase B"/>
    <property type="match status" value="1"/>
</dbReference>
<dbReference type="PROSITE" id="PS51257">
    <property type="entry name" value="PROKAR_LIPOPROTEIN"/>
    <property type="match status" value="1"/>
</dbReference>
<evidence type="ECO:0000256" key="1">
    <source>
        <dbReference type="SAM" id="Phobius"/>
    </source>
</evidence>
<dbReference type="SUPFAM" id="SSF53756">
    <property type="entry name" value="UDP-Glycosyltransferase/glycogen phosphorylase"/>
    <property type="match status" value="1"/>
</dbReference>
<dbReference type="EMBL" id="LVLJ01003617">
    <property type="protein sequence ID" value="OAE20445.1"/>
    <property type="molecule type" value="Genomic_DNA"/>
</dbReference>
<dbReference type="PANTHER" id="PTHR46635">
    <property type="entry name" value="GLYCOSYL TRANSFERASE FAMILY 1 PROTEIN"/>
    <property type="match status" value="1"/>
</dbReference>
<protein>
    <recommendedName>
        <fullName evidence="4">Glycosyl transferase family 1 domain-containing protein</fullName>
    </recommendedName>
</protein>
<comment type="caution">
    <text evidence="2">The sequence shown here is derived from an EMBL/GenBank/DDBJ whole genome shotgun (WGS) entry which is preliminary data.</text>
</comment>
<gene>
    <name evidence="2" type="ORF">AXG93_4905s1450</name>
</gene>
<sequence length="292" mass="32699">MRGTSLPLKRSQSIIDRTTHLVLITLMAACCLATMLMGSNHLRRTESARVSPGVFPHWESDHYTKTHRMEDVRSKLGLTSDDFALITIATACDYESFWKEQALVMKAAASLMSAGYSPLGPVRVFVQGYGNSSSPYRYALQVMAQHVGLPSGVVQHVGVYEDMNGLLWASDAVVYTSGTEEHGFPPILVRSLTFERPLIVPDIAPINKHACILPRPTDKIPGGLVPRDWNWDILAEFPVAEENSTVKDLFFLKSETDLKPIENEFDTMDIERSYVEEWDLLEDEEQRGPALD</sequence>
<keyword evidence="1" id="KW-1133">Transmembrane helix</keyword>
<reference evidence="2" key="1">
    <citation type="submission" date="2016-03" db="EMBL/GenBank/DDBJ databases">
        <title>Mechanisms controlling the formation of the plant cell surface in tip-growing cells are functionally conserved among land plants.</title>
        <authorList>
            <person name="Honkanen S."/>
            <person name="Jones V.A."/>
            <person name="Morieri G."/>
            <person name="Champion C."/>
            <person name="Hetherington A.J."/>
            <person name="Kelly S."/>
            <person name="Saint-Marcoux D."/>
            <person name="Proust H."/>
            <person name="Prescott H."/>
            <person name="Dolan L."/>
        </authorList>
    </citation>
    <scope>NUCLEOTIDE SEQUENCE [LARGE SCALE GENOMIC DNA]</scope>
    <source>
        <tissue evidence="2">Whole gametophyte</tissue>
    </source>
</reference>
<keyword evidence="3" id="KW-1185">Reference proteome</keyword>
<keyword evidence="1" id="KW-0472">Membrane</keyword>
<dbReference type="AlphaFoldDB" id="A0A176VKH0"/>
<evidence type="ECO:0000313" key="3">
    <source>
        <dbReference type="Proteomes" id="UP000077202"/>
    </source>
</evidence>
<feature type="transmembrane region" description="Helical" evidence="1">
    <location>
        <begin position="21"/>
        <end position="39"/>
    </location>
</feature>